<organism evidence="1 2">
    <name type="scientific">Dreissena polymorpha</name>
    <name type="common">Zebra mussel</name>
    <name type="synonym">Mytilus polymorpha</name>
    <dbReference type="NCBI Taxonomy" id="45954"/>
    <lineage>
        <taxon>Eukaryota</taxon>
        <taxon>Metazoa</taxon>
        <taxon>Spiralia</taxon>
        <taxon>Lophotrochozoa</taxon>
        <taxon>Mollusca</taxon>
        <taxon>Bivalvia</taxon>
        <taxon>Autobranchia</taxon>
        <taxon>Heteroconchia</taxon>
        <taxon>Euheterodonta</taxon>
        <taxon>Imparidentia</taxon>
        <taxon>Neoheterodontei</taxon>
        <taxon>Myida</taxon>
        <taxon>Dreissenoidea</taxon>
        <taxon>Dreissenidae</taxon>
        <taxon>Dreissena</taxon>
    </lineage>
</organism>
<dbReference type="AlphaFoldDB" id="A0A9D4D8G5"/>
<evidence type="ECO:0000313" key="1">
    <source>
        <dbReference type="EMBL" id="KAH3739158.1"/>
    </source>
</evidence>
<protein>
    <submittedName>
        <fullName evidence="1">Uncharacterized protein</fullName>
    </submittedName>
</protein>
<keyword evidence="2" id="KW-1185">Reference proteome</keyword>
<comment type="caution">
    <text evidence="1">The sequence shown here is derived from an EMBL/GenBank/DDBJ whole genome shotgun (WGS) entry which is preliminary data.</text>
</comment>
<accession>A0A9D4D8G5</accession>
<dbReference type="EMBL" id="JAIWYP010000011">
    <property type="protein sequence ID" value="KAH3739158.1"/>
    <property type="molecule type" value="Genomic_DNA"/>
</dbReference>
<sequence length="55" mass="6391">MNEVLNYRGLLQTNTGREVHHSHSICGTRPSQCYSKLARLKYAFTIDFHTEQKPI</sequence>
<gene>
    <name evidence="1" type="ORF">DPMN_045805</name>
</gene>
<reference evidence="1" key="1">
    <citation type="journal article" date="2019" name="bioRxiv">
        <title>The Genome of the Zebra Mussel, Dreissena polymorpha: A Resource for Invasive Species Research.</title>
        <authorList>
            <person name="McCartney M.A."/>
            <person name="Auch B."/>
            <person name="Kono T."/>
            <person name="Mallez S."/>
            <person name="Zhang Y."/>
            <person name="Obille A."/>
            <person name="Becker A."/>
            <person name="Abrahante J.E."/>
            <person name="Garbe J."/>
            <person name="Badalamenti J.P."/>
            <person name="Herman A."/>
            <person name="Mangelson H."/>
            <person name="Liachko I."/>
            <person name="Sullivan S."/>
            <person name="Sone E.D."/>
            <person name="Koren S."/>
            <person name="Silverstein K.A.T."/>
            <person name="Beckman K.B."/>
            <person name="Gohl D.M."/>
        </authorList>
    </citation>
    <scope>NUCLEOTIDE SEQUENCE</scope>
    <source>
        <strain evidence="1">Duluth1</strain>
        <tissue evidence="1">Whole animal</tissue>
    </source>
</reference>
<dbReference type="Proteomes" id="UP000828390">
    <property type="component" value="Unassembled WGS sequence"/>
</dbReference>
<name>A0A9D4D8G5_DREPO</name>
<evidence type="ECO:0000313" key="2">
    <source>
        <dbReference type="Proteomes" id="UP000828390"/>
    </source>
</evidence>
<proteinExistence type="predicted"/>
<reference evidence="1" key="2">
    <citation type="submission" date="2020-11" db="EMBL/GenBank/DDBJ databases">
        <authorList>
            <person name="McCartney M.A."/>
            <person name="Auch B."/>
            <person name="Kono T."/>
            <person name="Mallez S."/>
            <person name="Becker A."/>
            <person name="Gohl D.M."/>
            <person name="Silverstein K.A.T."/>
            <person name="Koren S."/>
            <person name="Bechman K.B."/>
            <person name="Herman A."/>
            <person name="Abrahante J.E."/>
            <person name="Garbe J."/>
        </authorList>
    </citation>
    <scope>NUCLEOTIDE SEQUENCE</scope>
    <source>
        <strain evidence="1">Duluth1</strain>
        <tissue evidence="1">Whole animal</tissue>
    </source>
</reference>